<dbReference type="Pfam" id="PF13439">
    <property type="entry name" value="Glyco_transf_4"/>
    <property type="match status" value="1"/>
</dbReference>
<dbReference type="InterPro" id="IPR028098">
    <property type="entry name" value="Glyco_trans_4-like_N"/>
</dbReference>
<dbReference type="Gene3D" id="3.40.50.2000">
    <property type="entry name" value="Glycogen Phosphorylase B"/>
    <property type="match status" value="2"/>
</dbReference>
<reference evidence="3 4" key="1">
    <citation type="submission" date="2024-09" db="EMBL/GenBank/DDBJ databases">
        <authorList>
            <person name="Sun Q."/>
            <person name="Mori K."/>
        </authorList>
    </citation>
    <scope>NUCLEOTIDE SEQUENCE [LARGE SCALE GENOMIC DNA]</scope>
    <source>
        <strain evidence="3 4">TBRC 5777</strain>
    </source>
</reference>
<accession>A0ABV6JSQ7</accession>
<dbReference type="SUPFAM" id="SSF53756">
    <property type="entry name" value="UDP-Glycosyltransferase/glycogen phosphorylase"/>
    <property type="match status" value="1"/>
</dbReference>
<evidence type="ECO:0000313" key="4">
    <source>
        <dbReference type="Proteomes" id="UP001589865"/>
    </source>
</evidence>
<dbReference type="GO" id="GO:0016757">
    <property type="term" value="F:glycosyltransferase activity"/>
    <property type="evidence" value="ECO:0007669"/>
    <property type="project" value="UniProtKB-KW"/>
</dbReference>
<keyword evidence="4" id="KW-1185">Reference proteome</keyword>
<dbReference type="Proteomes" id="UP001589865">
    <property type="component" value="Unassembled WGS sequence"/>
</dbReference>
<feature type="domain" description="Glycosyltransferase subfamily 4-like N-terminal" evidence="2">
    <location>
        <begin position="15"/>
        <end position="130"/>
    </location>
</feature>
<keyword evidence="3" id="KW-0808">Transferase</keyword>
<dbReference type="InterPro" id="IPR050194">
    <property type="entry name" value="Glycosyltransferase_grp1"/>
</dbReference>
<keyword evidence="3" id="KW-0328">Glycosyltransferase</keyword>
<dbReference type="InterPro" id="IPR001296">
    <property type="entry name" value="Glyco_trans_1"/>
</dbReference>
<gene>
    <name evidence="3" type="ORF">ACFFGY_10315</name>
</gene>
<sequence>MKILFVSNLYPPNVVGGYERLCFEVASAMAEAGHEVTVLTSSFGGKVADYPRQTVLRTLRLMVGENIYSPWTGTEADRDALNAGNVAALDAALDQARPDVIFAWNLFFLHPVFLGALEATGRPVVMMLTDNWLINMREGQWMGEFFRDHVFGDKPFDPAQPAEPAPVRPAPTGVKAWLRALLHPAPSPSHPPPVREPRHRLGASAIFGAEFMRDLHHAAGFRFRREVVVHNGVHQSPRPAAEYRDRTSTVQPGELRLLFAGRLVDLKGADTAVDALAQLDREALRRAGIERVRLTLLGDTQDENYLRLLNDRIAASPFAHEIERREPVAHDALFALFQDHDVYLFPSLYEPFSLTLIHALAEGIPTIASRAGGNTEIVRDNETGLLFRKGDAADLARAINRMGADGALRQRLMLRGQAVAAEFTFARMIGQMEEALRAPS</sequence>
<comment type="caution">
    <text evidence="3">The sequence shown here is derived from an EMBL/GenBank/DDBJ whole genome shotgun (WGS) entry which is preliminary data.</text>
</comment>
<evidence type="ECO:0000313" key="3">
    <source>
        <dbReference type="EMBL" id="MFC0408644.1"/>
    </source>
</evidence>
<feature type="domain" description="Glycosyl transferase family 1" evidence="1">
    <location>
        <begin position="252"/>
        <end position="412"/>
    </location>
</feature>
<dbReference type="PANTHER" id="PTHR45947:SF3">
    <property type="entry name" value="SULFOQUINOVOSYL TRANSFERASE SQD2"/>
    <property type="match status" value="1"/>
</dbReference>
<name>A0ABV6JSQ7_9PROT</name>
<protein>
    <submittedName>
        <fullName evidence="3">Glycosyltransferase family 4 protein</fullName>
        <ecNumber evidence="3">2.4.-.-</ecNumber>
    </submittedName>
</protein>
<evidence type="ECO:0000259" key="2">
    <source>
        <dbReference type="Pfam" id="PF13439"/>
    </source>
</evidence>
<organism evidence="3 4">
    <name type="scientific">Roseomonas elaeocarpi</name>
    <dbReference type="NCBI Taxonomy" id="907779"/>
    <lineage>
        <taxon>Bacteria</taxon>
        <taxon>Pseudomonadati</taxon>
        <taxon>Pseudomonadota</taxon>
        <taxon>Alphaproteobacteria</taxon>
        <taxon>Acetobacterales</taxon>
        <taxon>Roseomonadaceae</taxon>
        <taxon>Roseomonas</taxon>
    </lineage>
</organism>
<proteinExistence type="predicted"/>
<evidence type="ECO:0000259" key="1">
    <source>
        <dbReference type="Pfam" id="PF00534"/>
    </source>
</evidence>
<dbReference type="Pfam" id="PF00534">
    <property type="entry name" value="Glycos_transf_1"/>
    <property type="match status" value="1"/>
</dbReference>
<dbReference type="EMBL" id="JBHLUN010000007">
    <property type="protein sequence ID" value="MFC0408644.1"/>
    <property type="molecule type" value="Genomic_DNA"/>
</dbReference>
<dbReference type="EC" id="2.4.-.-" evidence="3"/>
<dbReference type="CDD" id="cd03801">
    <property type="entry name" value="GT4_PimA-like"/>
    <property type="match status" value="1"/>
</dbReference>
<dbReference type="PANTHER" id="PTHR45947">
    <property type="entry name" value="SULFOQUINOVOSYL TRANSFERASE SQD2"/>
    <property type="match status" value="1"/>
</dbReference>
<dbReference type="RefSeq" id="WP_377044403.1">
    <property type="nucleotide sequence ID" value="NZ_JBHLUN010000007.1"/>
</dbReference>